<name>A0ABT9XM56_9BACL</name>
<dbReference type="Gene3D" id="1.10.357.10">
    <property type="entry name" value="Tetracycline Repressor, domain 2"/>
    <property type="match status" value="1"/>
</dbReference>
<protein>
    <submittedName>
        <fullName evidence="4">AcrR family transcriptional regulator</fullName>
    </submittedName>
</protein>
<organism evidence="4 5">
    <name type="scientific">Alicyclobacillus cycloheptanicus</name>
    <dbReference type="NCBI Taxonomy" id="1457"/>
    <lineage>
        <taxon>Bacteria</taxon>
        <taxon>Bacillati</taxon>
        <taxon>Bacillota</taxon>
        <taxon>Bacilli</taxon>
        <taxon>Bacillales</taxon>
        <taxon>Alicyclobacillaceae</taxon>
        <taxon>Alicyclobacillus</taxon>
    </lineage>
</organism>
<dbReference type="PANTHER" id="PTHR43479:SF11">
    <property type="entry name" value="ACREF_ENVCD OPERON REPRESSOR-RELATED"/>
    <property type="match status" value="1"/>
</dbReference>
<keyword evidence="1 2" id="KW-0238">DNA-binding</keyword>
<dbReference type="InterPro" id="IPR009057">
    <property type="entry name" value="Homeodomain-like_sf"/>
</dbReference>
<gene>
    <name evidence="4" type="ORF">J2S03_003266</name>
</gene>
<dbReference type="InterPro" id="IPR050624">
    <property type="entry name" value="HTH-type_Tx_Regulator"/>
</dbReference>
<evidence type="ECO:0000313" key="5">
    <source>
        <dbReference type="Proteomes" id="UP001232973"/>
    </source>
</evidence>
<dbReference type="PROSITE" id="PS01081">
    <property type="entry name" value="HTH_TETR_1"/>
    <property type="match status" value="1"/>
</dbReference>
<dbReference type="PRINTS" id="PR00455">
    <property type="entry name" value="HTHTETR"/>
</dbReference>
<evidence type="ECO:0000256" key="2">
    <source>
        <dbReference type="PROSITE-ProRule" id="PRU00335"/>
    </source>
</evidence>
<reference evidence="4 5" key="1">
    <citation type="submission" date="2023-07" db="EMBL/GenBank/DDBJ databases">
        <title>Genomic Encyclopedia of Type Strains, Phase IV (KMG-IV): sequencing the most valuable type-strain genomes for metagenomic binning, comparative biology and taxonomic classification.</title>
        <authorList>
            <person name="Goeker M."/>
        </authorList>
    </citation>
    <scope>NUCLEOTIDE SEQUENCE [LARGE SCALE GENOMIC DNA]</scope>
    <source>
        <strain evidence="4 5">DSM 4006</strain>
    </source>
</reference>
<dbReference type="InterPro" id="IPR041490">
    <property type="entry name" value="KstR2_TetR_C"/>
</dbReference>
<evidence type="ECO:0000259" key="3">
    <source>
        <dbReference type="PROSITE" id="PS50977"/>
    </source>
</evidence>
<accession>A0ABT9XM56</accession>
<proteinExistence type="predicted"/>
<evidence type="ECO:0000313" key="4">
    <source>
        <dbReference type="EMBL" id="MDQ0191395.1"/>
    </source>
</evidence>
<dbReference type="EMBL" id="JAUSTP010000041">
    <property type="protein sequence ID" value="MDQ0191395.1"/>
    <property type="molecule type" value="Genomic_DNA"/>
</dbReference>
<dbReference type="Pfam" id="PF00440">
    <property type="entry name" value="TetR_N"/>
    <property type="match status" value="1"/>
</dbReference>
<comment type="caution">
    <text evidence="4">The sequence shown here is derived from an EMBL/GenBank/DDBJ whole genome shotgun (WGS) entry which is preliminary data.</text>
</comment>
<dbReference type="RefSeq" id="WP_274455003.1">
    <property type="nucleotide sequence ID" value="NZ_CP067097.1"/>
</dbReference>
<sequence>MRTGSEVTTLDGTRRDSIVEAARKSLSLFGYKGTTMDQIARMANVSKGSIYTFFTSKEELFDLIVQETVDEMESVLQASVTADKPVFLSLHQTLSQVLQFRQEHELLAKLYHEMRELGTAAANDAVQRVEERILSFIERLIREAVDRGQMKPCDPRITAFLFMKFYIALVVEWSERNPPLDNETISKLFQFYFVKGLA</sequence>
<dbReference type="InterPro" id="IPR023772">
    <property type="entry name" value="DNA-bd_HTH_TetR-type_CS"/>
</dbReference>
<dbReference type="SUPFAM" id="SSF48498">
    <property type="entry name" value="Tetracyclin repressor-like, C-terminal domain"/>
    <property type="match status" value="1"/>
</dbReference>
<dbReference type="Gene3D" id="1.10.10.60">
    <property type="entry name" value="Homeodomain-like"/>
    <property type="match status" value="1"/>
</dbReference>
<dbReference type="Proteomes" id="UP001232973">
    <property type="component" value="Unassembled WGS sequence"/>
</dbReference>
<feature type="DNA-binding region" description="H-T-H motif" evidence="2">
    <location>
        <begin position="35"/>
        <end position="54"/>
    </location>
</feature>
<evidence type="ECO:0000256" key="1">
    <source>
        <dbReference type="ARBA" id="ARBA00023125"/>
    </source>
</evidence>
<dbReference type="PANTHER" id="PTHR43479">
    <property type="entry name" value="ACREF/ENVCD OPERON REPRESSOR-RELATED"/>
    <property type="match status" value="1"/>
</dbReference>
<dbReference type="Pfam" id="PF17932">
    <property type="entry name" value="TetR_C_24"/>
    <property type="match status" value="1"/>
</dbReference>
<dbReference type="SUPFAM" id="SSF46689">
    <property type="entry name" value="Homeodomain-like"/>
    <property type="match status" value="1"/>
</dbReference>
<dbReference type="InterPro" id="IPR036271">
    <property type="entry name" value="Tet_transcr_reg_TetR-rel_C_sf"/>
</dbReference>
<dbReference type="InterPro" id="IPR001647">
    <property type="entry name" value="HTH_TetR"/>
</dbReference>
<keyword evidence="5" id="KW-1185">Reference proteome</keyword>
<feature type="domain" description="HTH tetR-type" evidence="3">
    <location>
        <begin position="12"/>
        <end position="72"/>
    </location>
</feature>
<dbReference type="PROSITE" id="PS50977">
    <property type="entry name" value="HTH_TETR_2"/>
    <property type="match status" value="1"/>
</dbReference>